<protein>
    <submittedName>
        <fullName evidence="1">Uncharacterized protein</fullName>
    </submittedName>
</protein>
<reference evidence="1 2" key="1">
    <citation type="journal article" date="2011" name="J. Bacteriol.">
        <title>Complete genome sequence of the industrial strain Ketogulonicigenium vulgare WSH-001.</title>
        <authorList>
            <person name="Liu L."/>
            <person name="Li Y."/>
            <person name="Zhang J."/>
            <person name="Zhou Z."/>
            <person name="Liu J."/>
            <person name="Li X."/>
            <person name="Zhou J."/>
            <person name="Du G."/>
            <person name="Wang L."/>
            <person name="Chen J."/>
        </authorList>
    </citation>
    <scope>NUCLEOTIDE SEQUENCE [LARGE SCALE GENOMIC DNA]</scope>
    <source>
        <strain evidence="1 2">WSH-001</strain>
    </source>
</reference>
<proteinExistence type="predicted"/>
<name>F9Y4K2_KETVW</name>
<accession>F9Y4K2</accession>
<sequence>MLLVPLGFRHPRKTEEAVGRASLDAIADEMAYLPDDVLIAMVEAMRARGEGASKDFWPSRASFIGVAEWLHPRPLEFSPKLLSWFASIEGPRAIENGTLVETWQFFEQKKRPPSLPEDRKRVEVVAQHNARKLQLIAERRERGREQFPDDLAWERWYLDRRLYCEQAVADARAGKAVA</sequence>
<gene>
    <name evidence="1" type="ordered locus">KVU_0720</name>
</gene>
<dbReference type="OrthoDB" id="7850758at2"/>
<evidence type="ECO:0000313" key="2">
    <source>
        <dbReference type="Proteomes" id="UP000000692"/>
    </source>
</evidence>
<dbReference type="Proteomes" id="UP000000692">
    <property type="component" value="Chromosome"/>
</dbReference>
<dbReference type="eggNOG" id="ENOG5032WCZ">
    <property type="taxonomic scope" value="Bacteria"/>
</dbReference>
<dbReference type="AlphaFoldDB" id="F9Y4K2"/>
<dbReference type="HOGENOM" id="CLU_1389601_0_0_5"/>
<keyword evidence="2" id="KW-1185">Reference proteome</keyword>
<organism evidence="1 2">
    <name type="scientific">Ketogulonicigenium vulgare (strain WSH-001)</name>
    <dbReference type="NCBI Taxonomy" id="759362"/>
    <lineage>
        <taxon>Bacteria</taxon>
        <taxon>Pseudomonadati</taxon>
        <taxon>Pseudomonadota</taxon>
        <taxon>Alphaproteobacteria</taxon>
        <taxon>Rhodobacterales</taxon>
        <taxon>Roseobacteraceae</taxon>
        <taxon>Ketogulonicigenium</taxon>
    </lineage>
</organism>
<dbReference type="KEGG" id="kvl:KVU_0720"/>
<evidence type="ECO:0000313" key="1">
    <source>
        <dbReference type="EMBL" id="AEM40559.1"/>
    </source>
</evidence>
<dbReference type="EMBL" id="CP002018">
    <property type="protein sequence ID" value="AEM40559.1"/>
    <property type="molecule type" value="Genomic_DNA"/>
</dbReference>